<evidence type="ECO:0000313" key="3">
    <source>
        <dbReference type="EMBL" id="OEJ95941.1"/>
    </source>
</evidence>
<evidence type="ECO:0000256" key="2">
    <source>
        <dbReference type="SAM" id="SignalP"/>
    </source>
</evidence>
<evidence type="ECO:0000256" key="1">
    <source>
        <dbReference type="SAM" id="MobiDB-lite"/>
    </source>
</evidence>
<dbReference type="EMBL" id="ASHX02000001">
    <property type="protein sequence ID" value="OEJ95941.1"/>
    <property type="molecule type" value="Genomic_DNA"/>
</dbReference>
<comment type="caution">
    <text evidence="3">The sequence shown here is derived from an EMBL/GenBank/DDBJ whole genome shotgun (WGS) entry which is preliminary data.</text>
</comment>
<dbReference type="STRING" id="1306406.J116_017115"/>
<feature type="chain" id="PRO_5039317050" evidence="2">
    <location>
        <begin position="31"/>
        <end position="192"/>
    </location>
</feature>
<keyword evidence="4" id="KW-1185">Reference proteome</keyword>
<keyword evidence="2" id="KW-0732">Signal</keyword>
<feature type="region of interest" description="Disordered" evidence="1">
    <location>
        <begin position="165"/>
        <end position="184"/>
    </location>
</feature>
<proteinExistence type="predicted"/>
<dbReference type="RefSeq" id="WP_023588299.1">
    <property type="nucleotide sequence ID" value="NZ_ASHX02000001.1"/>
</dbReference>
<reference evidence="3 4" key="1">
    <citation type="journal article" date="2013" name="Genome Announc.">
        <title>Genome Sequence of Streptomyces violaceusniger Strain SPC6, a Halotolerant Streptomycete That Exhibits Rapid Growth and Development.</title>
        <authorList>
            <person name="Chen X."/>
            <person name="Zhang B."/>
            <person name="Zhang W."/>
            <person name="Wu X."/>
            <person name="Zhang M."/>
            <person name="Chen T."/>
            <person name="Liu G."/>
            <person name="Dyson P."/>
        </authorList>
    </citation>
    <scope>NUCLEOTIDE SEQUENCE [LARGE SCALE GENOMIC DNA]</scope>
    <source>
        <strain evidence="3 4">SPC6</strain>
    </source>
</reference>
<evidence type="ECO:0000313" key="4">
    <source>
        <dbReference type="Proteomes" id="UP000095329"/>
    </source>
</evidence>
<gene>
    <name evidence="3" type="ORF">J116_017115</name>
</gene>
<protein>
    <submittedName>
        <fullName evidence="3">Uncharacterized protein</fullName>
    </submittedName>
</protein>
<feature type="signal peptide" evidence="2">
    <location>
        <begin position="1"/>
        <end position="30"/>
    </location>
</feature>
<name>A0A1D3DUD6_9ACTN</name>
<accession>A0A1D3DUD6</accession>
<sequence>MSLIAARRAAALGSAALAASMLLASAPAHAGTQQAKHTFKMSAPYYKKTDSNGTFTGQVNMAGTVGKPATMAWSFRTSPKVQAIATGRMTCKAGHMQLPYHDSHASVPVDYFWHSSVKNNRRNKDYTLWGNCTFRVKVGGKTGTANLGFRFNYALFDGISRSAAADQPTGGTAPAPGKDGEFGTDLKIAYDS</sequence>
<organism evidence="3 4">
    <name type="scientific">Streptomyces thermolilacinus SPC6</name>
    <dbReference type="NCBI Taxonomy" id="1306406"/>
    <lineage>
        <taxon>Bacteria</taxon>
        <taxon>Bacillati</taxon>
        <taxon>Actinomycetota</taxon>
        <taxon>Actinomycetes</taxon>
        <taxon>Kitasatosporales</taxon>
        <taxon>Streptomycetaceae</taxon>
        <taxon>Streptomyces</taxon>
    </lineage>
</organism>
<dbReference type="OrthoDB" id="4562341at2"/>
<dbReference type="eggNOG" id="ENOG50344W6">
    <property type="taxonomic scope" value="Bacteria"/>
</dbReference>
<dbReference type="Proteomes" id="UP000095329">
    <property type="component" value="Unassembled WGS sequence"/>
</dbReference>
<dbReference type="AlphaFoldDB" id="A0A1D3DUD6"/>